<dbReference type="GO" id="GO:0006109">
    <property type="term" value="P:regulation of carbohydrate metabolic process"/>
    <property type="evidence" value="ECO:0007669"/>
    <property type="project" value="UniProtKB-UniRule"/>
</dbReference>
<reference evidence="14 15" key="1">
    <citation type="journal article" date="2014" name="Genome Announc.">
        <title>Draft Genome Sequence of the Iron-Oxidizing, Acidophilic, and Halotolerant 'Thiobacillus prosperus' Type Strain DSM 5130.</title>
        <authorList>
            <person name="Ossandon F.J."/>
            <person name="Cardenas J.P."/>
            <person name="Corbett M."/>
            <person name="Quatrini R."/>
            <person name="Holmes D.S."/>
            <person name="Watkin E."/>
        </authorList>
    </citation>
    <scope>NUCLEOTIDE SEQUENCE [LARGE SCALE GENOMIC DNA]</scope>
    <source>
        <strain evidence="14 15">DSM 5130</strain>
    </source>
</reference>
<dbReference type="InterPro" id="IPR028979">
    <property type="entry name" value="Ser_kin/Pase_Hpr-like_N_sf"/>
</dbReference>
<dbReference type="SUPFAM" id="SSF75138">
    <property type="entry name" value="HprK N-terminal domain-like"/>
    <property type="match status" value="1"/>
</dbReference>
<feature type="binding site" evidence="11">
    <location>
        <position position="165"/>
    </location>
    <ligand>
        <name>Mg(2+)</name>
        <dbReference type="ChEBI" id="CHEBI:18420"/>
    </ligand>
</feature>
<comment type="miscellaneous">
    <text evidence="11">Both phosphorylation and phosphorolysis are carried out by the same active site and suggest a common mechanism for both reactions.</text>
</comment>
<dbReference type="InterPro" id="IPR011126">
    <property type="entry name" value="Hpr_kin/Pase_Hpr_N"/>
</dbReference>
<dbReference type="InterPro" id="IPR027417">
    <property type="entry name" value="P-loop_NTPase"/>
</dbReference>
<dbReference type="NCBIfam" id="TIGR00679">
    <property type="entry name" value="hpr-ser"/>
    <property type="match status" value="1"/>
</dbReference>
<dbReference type="STRING" id="160660.BJI67_13575"/>
<keyword evidence="11" id="KW-0460">Magnesium</keyword>
<evidence type="ECO:0000256" key="9">
    <source>
        <dbReference type="ARBA" id="ARBA00023268"/>
    </source>
</evidence>
<dbReference type="GO" id="GO:0004674">
    <property type="term" value="F:protein serine/threonine kinase activity"/>
    <property type="evidence" value="ECO:0007669"/>
    <property type="project" value="UniProtKB-KW"/>
</dbReference>
<evidence type="ECO:0000313" key="14">
    <source>
        <dbReference type="EMBL" id="OBS09115.1"/>
    </source>
</evidence>
<protein>
    <recommendedName>
        <fullName evidence="11">HPr kinase/phosphorylase</fullName>
        <shortName evidence="11">HPrK/P</shortName>
        <ecNumber evidence="11">2.7.11.-</ecNumber>
        <ecNumber evidence="11">2.7.4.-</ecNumber>
    </recommendedName>
    <alternativeName>
        <fullName evidence="11">HPr(Ser) kinase/phosphorylase</fullName>
    </alternativeName>
</protein>
<keyword evidence="5 11" id="KW-0808">Transferase</keyword>
<dbReference type="SUPFAM" id="SSF53795">
    <property type="entry name" value="PEP carboxykinase-like"/>
    <property type="match status" value="1"/>
</dbReference>
<dbReference type="EC" id="2.7.4.-" evidence="11"/>
<comment type="cofactor">
    <cofactor evidence="11">
        <name>Mg(2+)</name>
        <dbReference type="ChEBI" id="CHEBI:18420"/>
    </cofactor>
</comment>
<evidence type="ECO:0000256" key="3">
    <source>
        <dbReference type="ARBA" id="ARBA00011643"/>
    </source>
</evidence>
<dbReference type="HAMAP" id="MF_01249">
    <property type="entry name" value="HPr_kinase"/>
    <property type="match status" value="1"/>
</dbReference>
<keyword evidence="15" id="KW-1185">Reference proteome</keyword>
<proteinExistence type="inferred from homology"/>
<comment type="similarity">
    <text evidence="2 11">Belongs to the HPrK/P family.</text>
</comment>
<accession>A0A1A6C3J6</accession>
<dbReference type="OrthoDB" id="9778803at2"/>
<dbReference type="InterPro" id="IPR003755">
    <property type="entry name" value="HPr(Ser)_kin/Pase"/>
</dbReference>
<evidence type="ECO:0000259" key="12">
    <source>
        <dbReference type="Pfam" id="PF02603"/>
    </source>
</evidence>
<dbReference type="GO" id="GO:0000287">
    <property type="term" value="F:magnesium ion binding"/>
    <property type="evidence" value="ECO:0007669"/>
    <property type="project" value="UniProtKB-UniRule"/>
</dbReference>
<dbReference type="AlphaFoldDB" id="A0A1A6C3J6"/>
<evidence type="ECO:0000256" key="5">
    <source>
        <dbReference type="ARBA" id="ARBA00022679"/>
    </source>
</evidence>
<comment type="domain">
    <text evidence="11">The Walker A ATP-binding motif also binds Pi and PPi.</text>
</comment>
<dbReference type="EMBL" id="JQSG02000003">
    <property type="protein sequence ID" value="OBS09115.1"/>
    <property type="molecule type" value="Genomic_DNA"/>
</dbReference>
<feature type="region of interest" description="Important for the catalytic mechanism of both phosphorylation and dephosphorylation" evidence="11">
    <location>
        <begin position="206"/>
        <end position="215"/>
    </location>
</feature>
<keyword evidence="11" id="KW-0479">Metal-binding</keyword>
<evidence type="ECO:0000256" key="1">
    <source>
        <dbReference type="ARBA" id="ARBA00001120"/>
    </source>
</evidence>
<sequence length="314" mass="34477">MEANLSAAALYQALGKRLQLSWLSGRDGGVHQLSAADTHWGGATLVGHLNLVHPHCVQVLGSRECAYLRQLDDDAREQALRQMFNGESILIVIGGGEFPDERMIGLAEHAGIPLFASPLATQELISTLRYYLSETLAETATAHGVFMEVLGTGLLLTGDSNVGKSELALELITRGHRLVADDAPEFARITPDTLQGRCPMVLQDMLEVRGLGILNVRAMYGDNAIKLNKYLRLIIDLRHHHGGHHADEHRLYGITRTRRLLGVEIPVIEIPVAPSRNLAVLVEAAVRKHLLLQSGYDAADDLIQRQQERLGNQP</sequence>
<evidence type="ECO:0000256" key="7">
    <source>
        <dbReference type="ARBA" id="ARBA00022777"/>
    </source>
</evidence>
<organism evidence="14 15">
    <name type="scientific">Acidihalobacter prosperus</name>
    <dbReference type="NCBI Taxonomy" id="160660"/>
    <lineage>
        <taxon>Bacteria</taxon>
        <taxon>Pseudomonadati</taxon>
        <taxon>Pseudomonadota</taxon>
        <taxon>Gammaproteobacteria</taxon>
        <taxon>Chromatiales</taxon>
        <taxon>Ectothiorhodospiraceae</taxon>
        <taxon>Acidihalobacter</taxon>
    </lineage>
</organism>
<dbReference type="CDD" id="cd01918">
    <property type="entry name" value="HprK_C"/>
    <property type="match status" value="1"/>
</dbReference>
<evidence type="ECO:0000256" key="11">
    <source>
        <dbReference type="HAMAP-Rule" id="MF_01249"/>
    </source>
</evidence>
<keyword evidence="8 11" id="KW-0067">ATP-binding</keyword>
<dbReference type="Gene3D" id="3.40.50.300">
    <property type="entry name" value="P-loop containing nucleotide triphosphate hydrolases"/>
    <property type="match status" value="1"/>
</dbReference>
<comment type="caution">
    <text evidence="11">Lacks conserved residue(s) required for the propagation of feature annotation.</text>
</comment>
<evidence type="ECO:0000256" key="4">
    <source>
        <dbReference type="ARBA" id="ARBA00022527"/>
    </source>
</evidence>
<evidence type="ECO:0000313" key="15">
    <source>
        <dbReference type="Proteomes" id="UP000029273"/>
    </source>
</evidence>
<dbReference type="Pfam" id="PF07475">
    <property type="entry name" value="Hpr_kinase_C"/>
    <property type="match status" value="1"/>
</dbReference>
<dbReference type="RefSeq" id="WP_038089028.1">
    <property type="nucleotide sequence ID" value="NZ_JQSG02000003.1"/>
</dbReference>
<dbReference type="EC" id="2.7.11.-" evidence="11"/>
<dbReference type="GO" id="GO:0000155">
    <property type="term" value="F:phosphorelay sensor kinase activity"/>
    <property type="evidence" value="ECO:0007669"/>
    <property type="project" value="InterPro"/>
</dbReference>
<dbReference type="Gene3D" id="3.40.1390.20">
    <property type="entry name" value="HprK N-terminal domain-like"/>
    <property type="match status" value="1"/>
</dbReference>
<feature type="region of interest" description="Important for the catalytic mechanism of dephosphorylation" evidence="11">
    <location>
        <begin position="271"/>
        <end position="276"/>
    </location>
</feature>
<keyword evidence="9 11" id="KW-0511">Multifunctional enzyme</keyword>
<name>A0A1A6C3J6_9GAMM</name>
<feature type="domain" description="HPr kinase/phosphorylase C-terminal" evidence="13">
    <location>
        <begin position="135"/>
        <end position="305"/>
    </location>
</feature>
<evidence type="ECO:0000259" key="13">
    <source>
        <dbReference type="Pfam" id="PF07475"/>
    </source>
</evidence>
<comment type="subunit">
    <text evidence="3 11">Homohexamer.</text>
</comment>
<dbReference type="PANTHER" id="PTHR30305:SF1">
    <property type="entry name" value="HPR KINASE_PHOSPHORYLASE"/>
    <property type="match status" value="1"/>
</dbReference>
<comment type="catalytic activity">
    <reaction evidence="1 11">
        <text>[HPr protein]-L-serine + ATP = [HPr protein]-O-phospho-L-serine + ADP + H(+)</text>
        <dbReference type="Rhea" id="RHEA:46600"/>
        <dbReference type="Rhea" id="RHEA-COMP:11602"/>
        <dbReference type="Rhea" id="RHEA-COMP:11603"/>
        <dbReference type="ChEBI" id="CHEBI:15378"/>
        <dbReference type="ChEBI" id="CHEBI:29999"/>
        <dbReference type="ChEBI" id="CHEBI:30616"/>
        <dbReference type="ChEBI" id="CHEBI:83421"/>
        <dbReference type="ChEBI" id="CHEBI:456216"/>
    </reaction>
</comment>
<dbReference type="Proteomes" id="UP000029273">
    <property type="component" value="Unassembled WGS sequence"/>
</dbReference>
<gene>
    <name evidence="11" type="primary">hprK</name>
    <name evidence="14" type="ORF">Thpro_021443</name>
</gene>
<evidence type="ECO:0000256" key="10">
    <source>
        <dbReference type="ARBA" id="ARBA00047657"/>
    </source>
</evidence>
<feature type="active site" description="Proton acceptor; for phosphorylation activity. Proton donor; for dephosphorylation activity" evidence="11">
    <location>
        <position position="182"/>
    </location>
</feature>
<feature type="active site" evidence="11">
    <location>
        <position position="164"/>
    </location>
</feature>
<keyword evidence="6 11" id="KW-0547">Nucleotide-binding</keyword>
<comment type="function">
    <text evidence="11">Catalyzes the ATP- as well as the pyrophosphate-dependent phosphorylation of a specific serine residue in HPr, a phosphocarrier protein of the phosphoenolpyruvate-dependent sugar phosphotransferase system (PTS). HprK/P also catalyzes the pyrophosphate-producing, inorganic phosphate-dependent dephosphorylation (phosphorolysis) of seryl-phosphorylated HPr (P-Ser-HPr).</text>
</comment>
<dbReference type="GO" id="GO:0005524">
    <property type="term" value="F:ATP binding"/>
    <property type="evidence" value="ECO:0007669"/>
    <property type="project" value="UniProtKB-UniRule"/>
</dbReference>
<evidence type="ECO:0000256" key="2">
    <source>
        <dbReference type="ARBA" id="ARBA00006883"/>
    </source>
</evidence>
<dbReference type="GO" id="GO:0004712">
    <property type="term" value="F:protein serine/threonine/tyrosine kinase activity"/>
    <property type="evidence" value="ECO:0007669"/>
    <property type="project" value="UniProtKB-UniRule"/>
</dbReference>
<comment type="caution">
    <text evidence="14">The sequence shown here is derived from an EMBL/GenBank/DDBJ whole genome shotgun (WGS) entry which is preliminary data.</text>
</comment>
<dbReference type="PANTHER" id="PTHR30305">
    <property type="entry name" value="PROTEIN YJDM-RELATED"/>
    <property type="match status" value="1"/>
</dbReference>
<comment type="catalytic activity">
    <reaction evidence="10 11">
        <text>[HPr protein]-O-phospho-L-serine + phosphate + H(+) = [HPr protein]-L-serine + diphosphate</text>
        <dbReference type="Rhea" id="RHEA:46604"/>
        <dbReference type="Rhea" id="RHEA-COMP:11602"/>
        <dbReference type="Rhea" id="RHEA-COMP:11603"/>
        <dbReference type="ChEBI" id="CHEBI:15378"/>
        <dbReference type="ChEBI" id="CHEBI:29999"/>
        <dbReference type="ChEBI" id="CHEBI:33019"/>
        <dbReference type="ChEBI" id="CHEBI:43474"/>
        <dbReference type="ChEBI" id="CHEBI:83421"/>
    </reaction>
</comment>
<dbReference type="InterPro" id="IPR011104">
    <property type="entry name" value="Hpr_kin/Pase_C"/>
</dbReference>
<keyword evidence="7 11" id="KW-0418">Kinase</keyword>
<feature type="domain" description="HPr(Ser) kinase/phosphorylase N-terminal" evidence="12">
    <location>
        <begin position="10"/>
        <end position="132"/>
    </location>
</feature>
<feature type="binding site" evidence="11">
    <location>
        <position position="207"/>
    </location>
    <ligand>
        <name>Mg(2+)</name>
        <dbReference type="ChEBI" id="CHEBI:18420"/>
    </ligand>
</feature>
<dbReference type="Pfam" id="PF02603">
    <property type="entry name" value="Hpr_kinase_N"/>
    <property type="match status" value="1"/>
</dbReference>
<keyword evidence="4 11" id="KW-0723">Serine/threonine-protein kinase</keyword>
<evidence type="ECO:0000256" key="8">
    <source>
        <dbReference type="ARBA" id="ARBA00022840"/>
    </source>
</evidence>
<evidence type="ECO:0000256" key="6">
    <source>
        <dbReference type="ARBA" id="ARBA00022741"/>
    </source>
</evidence>
<feature type="active site" evidence="11">
    <location>
        <position position="143"/>
    </location>
</feature>
<feature type="active site" evidence="11">
    <location>
        <position position="250"/>
    </location>
</feature>